<dbReference type="OrthoDB" id="7802453at2"/>
<feature type="domain" description="GmrSD restriction endonucleases N-terminal" evidence="1">
    <location>
        <begin position="15"/>
        <end position="265"/>
    </location>
</feature>
<sequence>MDIMQHSSKVHDFTLGEWFDNIINGQIKLPRFQRHEAWDRKRICSFFNTVIHNLPLGVVLVHEVGDTEKFISRYVKTAENNKGHRVTQHLLDGQQRLTAMWRVLHNNYKDYTYFVHINDYDESKELDEESSISVYSRTRYIRKDGRRYPLWCDDPKECLKRGSIPTDLLKPTDISKDLDQWIDEATNHMNPSDDDEDAIKKVRRHLAFKEKLKEDINRLRDRVKHFNLPYLSLPSSTEKDVALQVFINMNTNSKPLSRYDIIVAEVESATGQSLHNLQNKLIEQYPKIARYFDVSFLILAASALLQDRIPNERGMIEMDKALMVENWSLMESCLAKVADFLATQGIYDKQRLPTNAVLGVIAASYQYIPEDGDFRSKAENLLQRYLWSAFFTDRYENSAASRAHVDYRAITSLLKNKDFTEEDLKVVPVLDRSEYPLATAEELETVDWPKRENIRARGILAVTTYYGAYDFADNQPASYESLKKREYHHLYPDALLKDIDVKSYLALNCALITWKTNRVIGRKDPVHYLGERIGWFDKDMIANRLQTHLIDFDDLAKSEYKNLEDESVKEKLMNDYLTFIKKRAIVIAEAAKKLADGNSLRPSTN</sequence>
<protein>
    <recommendedName>
        <fullName evidence="1">GmrSD restriction endonucleases N-terminal domain-containing protein</fullName>
    </recommendedName>
</protein>
<keyword evidence="3" id="KW-1185">Reference proteome</keyword>
<dbReference type="PANTHER" id="PTHR37292:SF2">
    <property type="entry name" value="DUF262 DOMAIN-CONTAINING PROTEIN"/>
    <property type="match status" value="1"/>
</dbReference>
<gene>
    <name evidence="2" type="ORF">CW740_07935</name>
</gene>
<dbReference type="InterPro" id="IPR004919">
    <property type="entry name" value="GmrSD_N"/>
</dbReference>
<proteinExistence type="predicted"/>
<dbReference type="Pfam" id="PF03235">
    <property type="entry name" value="GmrSD_N"/>
    <property type="match status" value="1"/>
</dbReference>
<dbReference type="RefSeq" id="WP_106647011.1">
    <property type="nucleotide sequence ID" value="NZ_BMGO01000001.1"/>
</dbReference>
<dbReference type="EMBL" id="CP025120">
    <property type="protein sequence ID" value="AUD79180.1"/>
    <property type="molecule type" value="Genomic_DNA"/>
</dbReference>
<organism evidence="2 3">
    <name type="scientific">Kangiella profundi</name>
    <dbReference type="NCBI Taxonomy" id="1561924"/>
    <lineage>
        <taxon>Bacteria</taxon>
        <taxon>Pseudomonadati</taxon>
        <taxon>Pseudomonadota</taxon>
        <taxon>Gammaproteobacteria</taxon>
        <taxon>Kangiellales</taxon>
        <taxon>Kangiellaceae</taxon>
        <taxon>Kangiella</taxon>
    </lineage>
</organism>
<dbReference type="PANTHER" id="PTHR37292">
    <property type="entry name" value="VNG6097C"/>
    <property type="match status" value="1"/>
</dbReference>
<name>A0A2K9A8X2_9GAMM</name>
<dbReference type="Proteomes" id="UP000232693">
    <property type="component" value="Chromosome"/>
</dbReference>
<reference evidence="2 3" key="1">
    <citation type="submission" date="2017-12" db="EMBL/GenBank/DDBJ databases">
        <title>Kangiella profundi FT102 completed genome.</title>
        <authorList>
            <person name="Xu J."/>
            <person name="Wang J."/>
            <person name="Lu Y."/>
        </authorList>
    </citation>
    <scope>NUCLEOTIDE SEQUENCE [LARGE SCALE GENOMIC DNA]</scope>
    <source>
        <strain evidence="2 3">FT102</strain>
    </source>
</reference>
<evidence type="ECO:0000313" key="2">
    <source>
        <dbReference type="EMBL" id="AUD79180.1"/>
    </source>
</evidence>
<evidence type="ECO:0000313" key="3">
    <source>
        <dbReference type="Proteomes" id="UP000232693"/>
    </source>
</evidence>
<accession>A0A2K9A8X2</accession>
<dbReference type="AlphaFoldDB" id="A0A2K9A8X2"/>
<evidence type="ECO:0000259" key="1">
    <source>
        <dbReference type="Pfam" id="PF03235"/>
    </source>
</evidence>
<dbReference type="KEGG" id="kpd:CW740_07935"/>